<feature type="transmembrane region" description="Helical" evidence="2">
    <location>
        <begin position="234"/>
        <end position="255"/>
    </location>
</feature>
<evidence type="ECO:0000313" key="4">
    <source>
        <dbReference type="EMBL" id="TFL00549.1"/>
    </source>
</evidence>
<evidence type="ECO:0000256" key="2">
    <source>
        <dbReference type="SAM" id="Phobius"/>
    </source>
</evidence>
<sequence>MPPRMASSRILLTFVFLFVLITLASAASQSFHRHSFNNHHKALDRRQDNPPPDLTASAPPADAEPTDVPEDPEEGEDESSSASSIITSSSSSTTVTSRQTSSSSSSTITTSSSTTTTSSSTTTSEEETSTTSSSSTTSSAEETTTSSSSSSKSSSSRSSSSTTASSSRSTTSSSSSVSSSSSTAVLSSPTGAPAIPTGDITNDFSPTEDEPPTDSSTAETSSNASASFWDNKGAVAGTFVSVSILALALVAFAFWRVRKRQHDKRADSVNFDRYSRAQSPDFGSGDGHHHTMADLSNEPPLSAYPNRDIHYDNIVPPPIIPIEYGNRSSYLAYPPGAVPYGEPGHVPTYGQEGAAHQNPFGSASQQWNSGALYGESNGAQGYHTTDQSNNNAYPSQTAPARRRSTNPFHDSNAVERGSYQPSVDSFYGGNAQQAGREHPYAGYAS</sequence>
<feature type="compositionally biased region" description="Low complexity" evidence="1">
    <location>
        <begin position="80"/>
        <end position="188"/>
    </location>
</feature>
<keyword evidence="2" id="KW-0812">Transmembrane</keyword>
<feature type="compositionally biased region" description="Acidic residues" evidence="1">
    <location>
        <begin position="64"/>
        <end position="79"/>
    </location>
</feature>
<feature type="chain" id="PRO_5023069000" description="REJ domain-containing protein" evidence="3">
    <location>
        <begin position="27"/>
        <end position="445"/>
    </location>
</feature>
<evidence type="ECO:0000256" key="1">
    <source>
        <dbReference type="SAM" id="MobiDB-lite"/>
    </source>
</evidence>
<feature type="region of interest" description="Disordered" evidence="1">
    <location>
        <begin position="343"/>
        <end position="445"/>
    </location>
</feature>
<feature type="compositionally biased region" description="Polar residues" evidence="1">
    <location>
        <begin position="359"/>
        <end position="369"/>
    </location>
</feature>
<gene>
    <name evidence="4" type="ORF">BDV98DRAFT_569196</name>
</gene>
<keyword evidence="2" id="KW-1133">Transmembrane helix</keyword>
<feature type="compositionally biased region" description="Polar residues" evidence="1">
    <location>
        <begin position="377"/>
        <end position="398"/>
    </location>
</feature>
<reference evidence="4 5" key="1">
    <citation type="journal article" date="2019" name="Nat. Ecol. Evol.">
        <title>Megaphylogeny resolves global patterns of mushroom evolution.</title>
        <authorList>
            <person name="Varga T."/>
            <person name="Krizsan K."/>
            <person name="Foldi C."/>
            <person name="Dima B."/>
            <person name="Sanchez-Garcia M."/>
            <person name="Sanchez-Ramirez S."/>
            <person name="Szollosi G.J."/>
            <person name="Szarkandi J.G."/>
            <person name="Papp V."/>
            <person name="Albert L."/>
            <person name="Andreopoulos W."/>
            <person name="Angelini C."/>
            <person name="Antonin V."/>
            <person name="Barry K.W."/>
            <person name="Bougher N.L."/>
            <person name="Buchanan P."/>
            <person name="Buyck B."/>
            <person name="Bense V."/>
            <person name="Catcheside P."/>
            <person name="Chovatia M."/>
            <person name="Cooper J."/>
            <person name="Damon W."/>
            <person name="Desjardin D."/>
            <person name="Finy P."/>
            <person name="Geml J."/>
            <person name="Haridas S."/>
            <person name="Hughes K."/>
            <person name="Justo A."/>
            <person name="Karasinski D."/>
            <person name="Kautmanova I."/>
            <person name="Kiss B."/>
            <person name="Kocsube S."/>
            <person name="Kotiranta H."/>
            <person name="LaButti K.M."/>
            <person name="Lechner B.E."/>
            <person name="Liimatainen K."/>
            <person name="Lipzen A."/>
            <person name="Lukacs Z."/>
            <person name="Mihaltcheva S."/>
            <person name="Morgado L.N."/>
            <person name="Niskanen T."/>
            <person name="Noordeloos M.E."/>
            <person name="Ohm R.A."/>
            <person name="Ortiz-Santana B."/>
            <person name="Ovrebo C."/>
            <person name="Racz N."/>
            <person name="Riley R."/>
            <person name="Savchenko A."/>
            <person name="Shiryaev A."/>
            <person name="Soop K."/>
            <person name="Spirin V."/>
            <person name="Szebenyi C."/>
            <person name="Tomsovsky M."/>
            <person name="Tulloss R.E."/>
            <person name="Uehling J."/>
            <person name="Grigoriev I.V."/>
            <person name="Vagvolgyi C."/>
            <person name="Papp T."/>
            <person name="Martin F.M."/>
            <person name="Miettinen O."/>
            <person name="Hibbett D.S."/>
            <person name="Nagy L.G."/>
        </authorList>
    </citation>
    <scope>NUCLEOTIDE SEQUENCE [LARGE SCALE GENOMIC DNA]</scope>
    <source>
        <strain evidence="4 5">CBS 309.79</strain>
    </source>
</reference>
<feature type="region of interest" description="Disordered" evidence="1">
    <location>
        <begin position="40"/>
        <end position="223"/>
    </location>
</feature>
<feature type="signal peptide" evidence="3">
    <location>
        <begin position="1"/>
        <end position="26"/>
    </location>
</feature>
<feature type="compositionally biased region" description="Low complexity" evidence="1">
    <location>
        <begin position="213"/>
        <end position="223"/>
    </location>
</feature>
<protein>
    <recommendedName>
        <fullName evidence="6">REJ domain-containing protein</fullName>
    </recommendedName>
</protein>
<name>A0A5C3QJY2_9AGAR</name>
<dbReference type="EMBL" id="ML178828">
    <property type="protein sequence ID" value="TFL00549.1"/>
    <property type="molecule type" value="Genomic_DNA"/>
</dbReference>
<dbReference type="AlphaFoldDB" id="A0A5C3QJY2"/>
<dbReference type="STRING" id="1884261.A0A5C3QJY2"/>
<dbReference type="OrthoDB" id="3066012at2759"/>
<keyword evidence="5" id="KW-1185">Reference proteome</keyword>
<dbReference type="Proteomes" id="UP000305067">
    <property type="component" value="Unassembled WGS sequence"/>
</dbReference>
<evidence type="ECO:0008006" key="6">
    <source>
        <dbReference type="Google" id="ProtNLM"/>
    </source>
</evidence>
<keyword evidence="2" id="KW-0472">Membrane</keyword>
<keyword evidence="3" id="KW-0732">Signal</keyword>
<evidence type="ECO:0000256" key="3">
    <source>
        <dbReference type="SAM" id="SignalP"/>
    </source>
</evidence>
<accession>A0A5C3QJY2</accession>
<organism evidence="4 5">
    <name type="scientific">Pterulicium gracile</name>
    <dbReference type="NCBI Taxonomy" id="1884261"/>
    <lineage>
        <taxon>Eukaryota</taxon>
        <taxon>Fungi</taxon>
        <taxon>Dikarya</taxon>
        <taxon>Basidiomycota</taxon>
        <taxon>Agaricomycotina</taxon>
        <taxon>Agaricomycetes</taxon>
        <taxon>Agaricomycetidae</taxon>
        <taxon>Agaricales</taxon>
        <taxon>Pleurotineae</taxon>
        <taxon>Pterulaceae</taxon>
        <taxon>Pterulicium</taxon>
    </lineage>
</organism>
<proteinExistence type="predicted"/>
<evidence type="ECO:0000313" key="5">
    <source>
        <dbReference type="Proteomes" id="UP000305067"/>
    </source>
</evidence>